<dbReference type="SUPFAM" id="SSF50249">
    <property type="entry name" value="Nucleic acid-binding proteins"/>
    <property type="match status" value="2"/>
</dbReference>
<evidence type="ECO:0000313" key="14">
    <source>
        <dbReference type="Proteomes" id="UP000217033"/>
    </source>
</evidence>
<dbReference type="Pfam" id="PF08207">
    <property type="entry name" value="EFP_N"/>
    <property type="match status" value="1"/>
</dbReference>
<evidence type="ECO:0000256" key="5">
    <source>
        <dbReference type="ARBA" id="ARBA00022768"/>
    </source>
</evidence>
<comment type="pathway">
    <text evidence="2 8">Protein biosynthesis; polypeptide chain elongation.</text>
</comment>
<comment type="function">
    <text evidence="7 8">Involved in peptide bond synthesis. Stimulates efficient translation and peptide-bond synthesis on native or reconstituted 70S ribosomes in vitro. Probably functions indirectly by altering the affinity of the ribosome for aminoacyl-tRNA, thus increasing their reactivity as acceptors for peptidyl transferase.</text>
</comment>
<dbReference type="AlphaFoldDB" id="A0A1W1WYC6"/>
<dbReference type="RefSeq" id="WP_084232094.1">
    <property type="nucleotide sequence ID" value="NZ_CP166874.1"/>
</dbReference>
<comment type="subcellular location">
    <subcellularLocation>
        <location evidence="1 8">Cytoplasm</location>
    </subcellularLocation>
</comment>
<evidence type="ECO:0000313" key="13">
    <source>
        <dbReference type="Proteomes" id="UP000216943"/>
    </source>
</evidence>
<evidence type="ECO:0000256" key="3">
    <source>
        <dbReference type="ARBA" id="ARBA00009479"/>
    </source>
</evidence>
<dbReference type="SUPFAM" id="SSF50104">
    <property type="entry name" value="Translation proteins SH3-like domain"/>
    <property type="match status" value="1"/>
</dbReference>
<feature type="domain" description="Elongation factor P C-terminal" evidence="9">
    <location>
        <begin position="132"/>
        <end position="187"/>
    </location>
</feature>
<comment type="similarity">
    <text evidence="3 8">Belongs to the elongation factor P family.</text>
</comment>
<evidence type="ECO:0000313" key="11">
    <source>
        <dbReference type="EMBL" id="PAF55142.1"/>
    </source>
</evidence>
<evidence type="ECO:0000313" key="12">
    <source>
        <dbReference type="EMBL" id="PAK21399.1"/>
    </source>
</evidence>
<accession>A0A1W1WYC6</accession>
<feature type="domain" description="Translation elongation factor P/YeiP central" evidence="10">
    <location>
        <begin position="70"/>
        <end position="124"/>
    </location>
</feature>
<dbReference type="SMART" id="SM01185">
    <property type="entry name" value="EFP"/>
    <property type="match status" value="1"/>
</dbReference>
<dbReference type="PANTHER" id="PTHR30053">
    <property type="entry name" value="ELONGATION FACTOR P"/>
    <property type="match status" value="1"/>
</dbReference>
<dbReference type="EMBL" id="NQNY01000005">
    <property type="protein sequence ID" value="PAK21399.1"/>
    <property type="molecule type" value="Genomic_DNA"/>
</dbReference>
<dbReference type="FunFam" id="2.30.30.30:FF:000003">
    <property type="entry name" value="Elongation factor P"/>
    <property type="match status" value="1"/>
</dbReference>
<dbReference type="EMBL" id="NQMN01000001">
    <property type="protein sequence ID" value="PAF55142.1"/>
    <property type="molecule type" value="Genomic_DNA"/>
</dbReference>
<dbReference type="NCBIfam" id="NF001810">
    <property type="entry name" value="PRK00529.1"/>
    <property type="match status" value="1"/>
</dbReference>
<sequence length="188" mass="21011">MAEVVDVNKFKPGVTFEDGGEIFVVIEAQHSKQGRGQASVKAKVKNLRSGSTTVKTYTGGDRVNAAFIELRPHTYSYNDGTYIYLMDVETFEAREIPYARAEYELNFIKEGDTIKLRMYQDELLDIEIPVKVDLLVIDAPDANKGNTTTNPQKRIKVETGYELDAPMFIKNGDKITISSDTGKYVGKA</sequence>
<keyword evidence="5 8" id="KW-0251">Elongation factor</keyword>
<evidence type="ECO:0000256" key="6">
    <source>
        <dbReference type="ARBA" id="ARBA00022917"/>
    </source>
</evidence>
<dbReference type="GO" id="GO:0043043">
    <property type="term" value="P:peptide biosynthetic process"/>
    <property type="evidence" value="ECO:0007669"/>
    <property type="project" value="InterPro"/>
</dbReference>
<gene>
    <name evidence="8" type="primary">efp</name>
    <name evidence="11" type="ORF">CJF60_00450</name>
    <name evidence="12" type="ORF">CJJ23_01985</name>
</gene>
<dbReference type="InterPro" id="IPR015365">
    <property type="entry name" value="Elong-fact-P_C"/>
</dbReference>
<dbReference type="GO" id="GO:0005829">
    <property type="term" value="C:cytosol"/>
    <property type="evidence" value="ECO:0007669"/>
    <property type="project" value="UniProtKB-ARBA"/>
</dbReference>
<keyword evidence="6 8" id="KW-0648">Protein biosynthesis</keyword>
<dbReference type="GO" id="GO:0003746">
    <property type="term" value="F:translation elongation factor activity"/>
    <property type="evidence" value="ECO:0007669"/>
    <property type="project" value="UniProtKB-UniRule"/>
</dbReference>
<evidence type="ECO:0000256" key="2">
    <source>
        <dbReference type="ARBA" id="ARBA00004815"/>
    </source>
</evidence>
<dbReference type="UniPathway" id="UPA00345"/>
<dbReference type="FunFam" id="2.40.50.140:FF:000004">
    <property type="entry name" value="Elongation factor P"/>
    <property type="match status" value="1"/>
</dbReference>
<dbReference type="InterPro" id="IPR001059">
    <property type="entry name" value="Transl_elong_P/YeiP_cen"/>
</dbReference>
<dbReference type="InterPro" id="IPR020599">
    <property type="entry name" value="Transl_elong_fac_P/YeiP"/>
</dbReference>
<dbReference type="Pfam" id="PF01132">
    <property type="entry name" value="EFP"/>
    <property type="match status" value="1"/>
</dbReference>
<dbReference type="OrthoDB" id="9801844at2"/>
<organism evidence="12 13">
    <name type="scientific">Mycoplasmopsis agassizii</name>
    <dbReference type="NCBI Taxonomy" id="33922"/>
    <lineage>
        <taxon>Bacteria</taxon>
        <taxon>Bacillati</taxon>
        <taxon>Mycoplasmatota</taxon>
        <taxon>Mycoplasmoidales</taxon>
        <taxon>Metamycoplasmataceae</taxon>
        <taxon>Mycoplasmopsis</taxon>
    </lineage>
</organism>
<comment type="caution">
    <text evidence="12">The sequence shown here is derived from an EMBL/GenBank/DDBJ whole genome shotgun (WGS) entry which is preliminary data.</text>
</comment>
<evidence type="ECO:0000256" key="1">
    <source>
        <dbReference type="ARBA" id="ARBA00004496"/>
    </source>
</evidence>
<evidence type="ECO:0000259" key="9">
    <source>
        <dbReference type="SMART" id="SM00841"/>
    </source>
</evidence>
<reference evidence="13 14" key="1">
    <citation type="submission" date="2017-08" db="EMBL/GenBank/DDBJ databases">
        <authorList>
            <person name="Alvarez-Ponce D."/>
            <person name="Weitzman C.L."/>
            <person name="Tillett R.L."/>
            <person name="Sandmeier F.C."/>
            <person name="Tracy C.R."/>
        </authorList>
    </citation>
    <scope>NUCLEOTIDE SEQUENCE [LARGE SCALE GENOMIC DNA]</scope>
    <source>
        <strain evidence="13">723</strain>
        <strain evidence="11 14">PS6</strain>
    </source>
</reference>
<dbReference type="HAMAP" id="MF_00141">
    <property type="entry name" value="EF_P"/>
    <property type="match status" value="1"/>
</dbReference>
<dbReference type="Gene3D" id="2.30.30.30">
    <property type="match status" value="1"/>
</dbReference>
<evidence type="ECO:0000256" key="4">
    <source>
        <dbReference type="ARBA" id="ARBA00022490"/>
    </source>
</evidence>
<evidence type="ECO:0000256" key="8">
    <source>
        <dbReference type="HAMAP-Rule" id="MF_00141"/>
    </source>
</evidence>
<dbReference type="InterPro" id="IPR008991">
    <property type="entry name" value="Translation_prot_SH3-like_sf"/>
</dbReference>
<protein>
    <recommendedName>
        <fullName evidence="8">Elongation factor P</fullName>
        <shortName evidence="8">EF-P</shortName>
    </recommendedName>
</protein>
<dbReference type="SMART" id="SM00841">
    <property type="entry name" value="Elong-fact-P_C"/>
    <property type="match status" value="1"/>
</dbReference>
<reference evidence="12" key="2">
    <citation type="submission" date="2017-08" db="EMBL/GenBank/DDBJ databases">
        <authorList>
            <person name="de Groot N.N."/>
        </authorList>
    </citation>
    <scope>NUCLEOTIDE SEQUENCE [LARGE SCALE GENOMIC DNA]</scope>
    <source>
        <strain evidence="12">723</strain>
    </source>
</reference>
<dbReference type="InterPro" id="IPR013185">
    <property type="entry name" value="Transl_elong_KOW-like"/>
</dbReference>
<dbReference type="Gene3D" id="2.40.50.140">
    <property type="entry name" value="Nucleic acid-binding proteins"/>
    <property type="match status" value="2"/>
</dbReference>
<name>A0A1W1WYC6_9BACT</name>
<dbReference type="InterPro" id="IPR012340">
    <property type="entry name" value="NA-bd_OB-fold"/>
</dbReference>
<dbReference type="InterPro" id="IPR011768">
    <property type="entry name" value="Transl_elongation_fac_P"/>
</dbReference>
<evidence type="ECO:0000256" key="7">
    <source>
        <dbReference type="ARBA" id="ARBA00025469"/>
    </source>
</evidence>
<keyword evidence="4 8" id="KW-0963">Cytoplasm</keyword>
<dbReference type="PIRSF" id="PIRSF005901">
    <property type="entry name" value="EF-P"/>
    <property type="match status" value="1"/>
</dbReference>
<dbReference type="InterPro" id="IPR014722">
    <property type="entry name" value="Rib_uL2_dom2"/>
</dbReference>
<dbReference type="PANTHER" id="PTHR30053:SF12">
    <property type="entry name" value="ELONGATION FACTOR P (EF-P) FAMILY PROTEIN"/>
    <property type="match status" value="1"/>
</dbReference>
<proteinExistence type="inferred from homology"/>
<evidence type="ECO:0000259" key="10">
    <source>
        <dbReference type="SMART" id="SM01185"/>
    </source>
</evidence>
<dbReference type="Pfam" id="PF09285">
    <property type="entry name" value="Elong-fact-P_C"/>
    <property type="match status" value="1"/>
</dbReference>
<dbReference type="Proteomes" id="UP000216943">
    <property type="component" value="Unassembled WGS sequence"/>
</dbReference>
<dbReference type="STRING" id="33922.SAMN02745179_00313"/>
<keyword evidence="14" id="KW-1185">Reference proteome</keyword>
<dbReference type="Proteomes" id="UP000217033">
    <property type="component" value="Unassembled WGS sequence"/>
</dbReference>